<dbReference type="Proteomes" id="UP000192840">
    <property type="component" value="Unassembled WGS sequence"/>
</dbReference>
<keyword evidence="3" id="KW-0732">Signal</keyword>
<feature type="compositionally biased region" description="Low complexity" evidence="1">
    <location>
        <begin position="601"/>
        <end position="621"/>
    </location>
</feature>
<feature type="compositionally biased region" description="Low complexity" evidence="1">
    <location>
        <begin position="635"/>
        <end position="644"/>
    </location>
</feature>
<feature type="transmembrane region" description="Helical" evidence="2">
    <location>
        <begin position="317"/>
        <end position="341"/>
    </location>
</feature>
<dbReference type="STRING" id="40571.SAMN05660733_02895"/>
<keyword evidence="2" id="KW-0812">Transmembrane</keyword>
<feature type="transmembrane region" description="Helical" evidence="2">
    <location>
        <begin position="475"/>
        <end position="499"/>
    </location>
</feature>
<dbReference type="EMBL" id="FWYC01000007">
    <property type="protein sequence ID" value="SMC95591.1"/>
    <property type="molecule type" value="Genomic_DNA"/>
</dbReference>
<keyword evidence="2" id="KW-0472">Membrane</keyword>
<organism evidence="4 5">
    <name type="scientific">Lentzea albidocapillata</name>
    <dbReference type="NCBI Taxonomy" id="40571"/>
    <lineage>
        <taxon>Bacteria</taxon>
        <taxon>Bacillati</taxon>
        <taxon>Actinomycetota</taxon>
        <taxon>Actinomycetes</taxon>
        <taxon>Pseudonocardiales</taxon>
        <taxon>Pseudonocardiaceae</taxon>
        <taxon>Lentzea</taxon>
    </lineage>
</organism>
<dbReference type="RefSeq" id="WP_144065343.1">
    <property type="nucleotide sequence ID" value="NZ_FWYC01000007.1"/>
</dbReference>
<dbReference type="AlphaFoldDB" id="A0A1W2DDP1"/>
<dbReference type="OrthoDB" id="4513213at2"/>
<evidence type="ECO:0000256" key="1">
    <source>
        <dbReference type="SAM" id="MobiDB-lite"/>
    </source>
</evidence>
<feature type="compositionally biased region" description="Basic and acidic residues" evidence="1">
    <location>
        <begin position="572"/>
        <end position="587"/>
    </location>
</feature>
<feature type="transmembrane region" description="Helical" evidence="2">
    <location>
        <begin position="425"/>
        <end position="454"/>
    </location>
</feature>
<feature type="chain" id="PRO_5012868070" description="TrbL/VirB6 plasmid conjugal transfer protein" evidence="3">
    <location>
        <begin position="26"/>
        <end position="724"/>
    </location>
</feature>
<sequence>MFRRLTVLCGTVLALLLTLAPAALAQPPTNGNTPQGFPPNLVKYVGDTSEFRQGPWFSTPECKDKGGDLSLYLNEVMKVESRLLYWATPPSERAKFWPDQNTADVNREPPELPATFPAVFGPDHSFNVAYRYCADEIREWTAPVRNTWGLTWAAKPDAESLERMKPYAAGDSTLIKNFSDPCADAVSSYCQKAFFVDCGRAVMVPDKKERCIRWNESIANFFHGLSQFISNNTHWLDKIGAFFKIIGEAHLAAGRMQIDAFASILSVAVDIAKFVANPAGAMDELANSLHASAVDFAVRVLLEGLATVGNFDPGSPWFLATYGASTGLGLMVMALMSVLMISRTASGGGGREDLQEALFKQLPLGMFLTVFAPAIATVLHTTVRKMTSGIAAWQSDYIGSAITKLAALSQVTAVMIPGGAGVGSIVFGLLIFGTGAVFVGFALQSVALPLSGLVAGIAWGMRVHPRWRLKAARPVYTYLGLLFSKPLLYFLLGAVFALIDGNLSIPAMKAGGMPLLGQIVVVIVALIVVGFAPFALLKYAPLLPTAEDSHDSQPSAGFGTAAVVGAGMAAFERHQHSRSQSEDKDGESGQGGAHSIAQTYSAGQKPQARQQQPSSKPQASGGSSGGKSGVPQMKGSPNNAVSAAGSGGSAPGIGAGKPGAATGPGGNAPAGTSAQASQAGAAAGGAMGPIGIAAQAALAAGNKMRQGAHRAVKADEETVRGDDK</sequence>
<accession>A0A1W2DDP1</accession>
<feature type="compositionally biased region" description="Gly residues" evidence="1">
    <location>
        <begin position="645"/>
        <end position="668"/>
    </location>
</feature>
<evidence type="ECO:0000256" key="2">
    <source>
        <dbReference type="SAM" id="Phobius"/>
    </source>
</evidence>
<reference evidence="5" key="1">
    <citation type="submission" date="2017-04" db="EMBL/GenBank/DDBJ databases">
        <authorList>
            <person name="Varghese N."/>
            <person name="Submissions S."/>
        </authorList>
    </citation>
    <scope>NUCLEOTIDE SEQUENCE [LARGE SCALE GENOMIC DNA]</scope>
    <source>
        <strain evidence="5">DSM 44073</strain>
    </source>
</reference>
<feature type="transmembrane region" description="Helical" evidence="2">
    <location>
        <begin position="362"/>
        <end position="383"/>
    </location>
</feature>
<evidence type="ECO:0000256" key="3">
    <source>
        <dbReference type="SAM" id="SignalP"/>
    </source>
</evidence>
<keyword evidence="2" id="KW-1133">Transmembrane helix</keyword>
<feature type="signal peptide" evidence="3">
    <location>
        <begin position="1"/>
        <end position="25"/>
    </location>
</feature>
<gene>
    <name evidence="4" type="ORF">SAMN05660733_02895</name>
</gene>
<evidence type="ECO:0000313" key="5">
    <source>
        <dbReference type="Proteomes" id="UP000192840"/>
    </source>
</evidence>
<proteinExistence type="predicted"/>
<feature type="compositionally biased region" description="Low complexity" evidence="1">
    <location>
        <begin position="669"/>
        <end position="681"/>
    </location>
</feature>
<feature type="compositionally biased region" description="Basic and acidic residues" evidence="1">
    <location>
        <begin position="712"/>
        <end position="724"/>
    </location>
</feature>
<feature type="transmembrane region" description="Helical" evidence="2">
    <location>
        <begin position="519"/>
        <end position="537"/>
    </location>
</feature>
<feature type="region of interest" description="Disordered" evidence="1">
    <location>
        <begin position="572"/>
        <end position="686"/>
    </location>
</feature>
<evidence type="ECO:0000313" key="4">
    <source>
        <dbReference type="EMBL" id="SMC95591.1"/>
    </source>
</evidence>
<evidence type="ECO:0008006" key="6">
    <source>
        <dbReference type="Google" id="ProtNLM"/>
    </source>
</evidence>
<keyword evidence="5" id="KW-1185">Reference proteome</keyword>
<protein>
    <recommendedName>
        <fullName evidence="6">TrbL/VirB6 plasmid conjugal transfer protein</fullName>
    </recommendedName>
</protein>
<dbReference type="eggNOG" id="ENOG502ZDKQ">
    <property type="taxonomic scope" value="Bacteria"/>
</dbReference>
<name>A0A1W2DDP1_9PSEU</name>
<feature type="region of interest" description="Disordered" evidence="1">
    <location>
        <begin position="704"/>
        <end position="724"/>
    </location>
</feature>